<name>A0A2G2Y8T2_CAPAN</name>
<protein>
    <submittedName>
        <fullName evidence="2">Uncharacterized protein</fullName>
    </submittedName>
</protein>
<proteinExistence type="predicted"/>
<sequence>MCSKKFKKILDENKSLKFELSKIKRLLLGKLKADGDILSNKQLNNLQGELSHDQMVDDQYDDPHRPTENERSEKKRRAKEGKNAEGHSDEKEEAAEERVISLGPLNMEEMRQEKNAGVEDLLPFPLVEEFSKSSLYSQLQPLLVWQHLLIKSTQAERSELGGINDDTEDVISDIDTTTKFVNIDSTTCVVEIFHDEQESTRVSPMKSKDSPLKPKGSLMKKRTYIRRKKGSKATISDIASELNSMPSSMKIEAKDATPKKLVRQKFLGQLVKSPYVADFDSGAFQSIFYQKHHFICDIEAFDNLSSLKTDF</sequence>
<dbReference type="AlphaFoldDB" id="A0A2G2Y8T2"/>
<comment type="caution">
    <text evidence="2">The sequence shown here is derived from an EMBL/GenBank/DDBJ whole genome shotgun (WGS) entry which is preliminary data.</text>
</comment>
<reference evidence="2 3" key="2">
    <citation type="journal article" date="2017" name="Genome Biol.">
        <title>New reference genome sequences of hot pepper reveal the massive evolution of plant disease-resistance genes by retroduplication.</title>
        <authorList>
            <person name="Kim S."/>
            <person name="Park J."/>
            <person name="Yeom S.I."/>
            <person name="Kim Y.M."/>
            <person name="Seo E."/>
            <person name="Kim K.T."/>
            <person name="Kim M.S."/>
            <person name="Lee J.M."/>
            <person name="Cheong K."/>
            <person name="Shin H.S."/>
            <person name="Kim S.B."/>
            <person name="Han K."/>
            <person name="Lee J."/>
            <person name="Park M."/>
            <person name="Lee H.A."/>
            <person name="Lee H.Y."/>
            <person name="Lee Y."/>
            <person name="Oh S."/>
            <person name="Lee J.H."/>
            <person name="Choi E."/>
            <person name="Choi E."/>
            <person name="Lee S.E."/>
            <person name="Jeon J."/>
            <person name="Kim H."/>
            <person name="Choi G."/>
            <person name="Song H."/>
            <person name="Lee J."/>
            <person name="Lee S.C."/>
            <person name="Kwon J.K."/>
            <person name="Lee H.Y."/>
            <person name="Koo N."/>
            <person name="Hong Y."/>
            <person name="Kim R.W."/>
            <person name="Kang W.H."/>
            <person name="Huh J.H."/>
            <person name="Kang B.C."/>
            <person name="Yang T.J."/>
            <person name="Lee Y.H."/>
            <person name="Bennetzen J.L."/>
            <person name="Choi D."/>
        </authorList>
    </citation>
    <scope>NUCLEOTIDE SEQUENCE [LARGE SCALE GENOMIC DNA]</scope>
    <source>
        <strain evidence="3">cv. CM334</strain>
    </source>
</reference>
<evidence type="ECO:0000313" key="3">
    <source>
        <dbReference type="Proteomes" id="UP000222542"/>
    </source>
</evidence>
<dbReference type="Proteomes" id="UP000222542">
    <property type="component" value="Unassembled WGS sequence"/>
</dbReference>
<accession>A0A2G2Y8T2</accession>
<evidence type="ECO:0000256" key="1">
    <source>
        <dbReference type="SAM" id="MobiDB-lite"/>
    </source>
</evidence>
<keyword evidence="3" id="KW-1185">Reference proteome</keyword>
<evidence type="ECO:0000313" key="2">
    <source>
        <dbReference type="EMBL" id="PHT66089.1"/>
    </source>
</evidence>
<organism evidence="2 3">
    <name type="scientific">Capsicum annuum</name>
    <name type="common">Capsicum pepper</name>
    <dbReference type="NCBI Taxonomy" id="4072"/>
    <lineage>
        <taxon>Eukaryota</taxon>
        <taxon>Viridiplantae</taxon>
        <taxon>Streptophyta</taxon>
        <taxon>Embryophyta</taxon>
        <taxon>Tracheophyta</taxon>
        <taxon>Spermatophyta</taxon>
        <taxon>Magnoliopsida</taxon>
        <taxon>eudicotyledons</taxon>
        <taxon>Gunneridae</taxon>
        <taxon>Pentapetalae</taxon>
        <taxon>asterids</taxon>
        <taxon>lamiids</taxon>
        <taxon>Solanales</taxon>
        <taxon>Solanaceae</taxon>
        <taxon>Solanoideae</taxon>
        <taxon>Capsiceae</taxon>
        <taxon>Capsicum</taxon>
    </lineage>
</organism>
<feature type="compositionally biased region" description="Basic and acidic residues" evidence="1">
    <location>
        <begin position="50"/>
        <end position="73"/>
    </location>
</feature>
<dbReference type="EMBL" id="AYRZ02000012">
    <property type="protein sequence ID" value="PHT66089.1"/>
    <property type="molecule type" value="Genomic_DNA"/>
</dbReference>
<dbReference type="Gramene" id="PHT66089">
    <property type="protein sequence ID" value="PHT66089"/>
    <property type="gene ID" value="T459_30514"/>
</dbReference>
<dbReference type="STRING" id="4072.A0A2G2Y8T2"/>
<reference evidence="2 3" key="1">
    <citation type="journal article" date="2014" name="Nat. Genet.">
        <title>Genome sequence of the hot pepper provides insights into the evolution of pungency in Capsicum species.</title>
        <authorList>
            <person name="Kim S."/>
            <person name="Park M."/>
            <person name="Yeom S.I."/>
            <person name="Kim Y.M."/>
            <person name="Lee J.M."/>
            <person name="Lee H.A."/>
            <person name="Seo E."/>
            <person name="Choi J."/>
            <person name="Cheong K."/>
            <person name="Kim K.T."/>
            <person name="Jung K."/>
            <person name="Lee G.W."/>
            <person name="Oh S.K."/>
            <person name="Bae C."/>
            <person name="Kim S.B."/>
            <person name="Lee H.Y."/>
            <person name="Kim S.Y."/>
            <person name="Kim M.S."/>
            <person name="Kang B.C."/>
            <person name="Jo Y.D."/>
            <person name="Yang H.B."/>
            <person name="Jeong H.J."/>
            <person name="Kang W.H."/>
            <person name="Kwon J.K."/>
            <person name="Shin C."/>
            <person name="Lim J.Y."/>
            <person name="Park J.H."/>
            <person name="Huh J.H."/>
            <person name="Kim J.S."/>
            <person name="Kim B.D."/>
            <person name="Cohen O."/>
            <person name="Paran I."/>
            <person name="Suh M.C."/>
            <person name="Lee S.B."/>
            <person name="Kim Y.K."/>
            <person name="Shin Y."/>
            <person name="Noh S.J."/>
            <person name="Park J."/>
            <person name="Seo Y.S."/>
            <person name="Kwon S.Y."/>
            <person name="Kim H.A."/>
            <person name="Park J.M."/>
            <person name="Kim H.J."/>
            <person name="Choi S.B."/>
            <person name="Bosland P.W."/>
            <person name="Reeves G."/>
            <person name="Jo S.H."/>
            <person name="Lee B.W."/>
            <person name="Cho H.T."/>
            <person name="Choi H.S."/>
            <person name="Lee M.S."/>
            <person name="Yu Y."/>
            <person name="Do Choi Y."/>
            <person name="Park B.S."/>
            <person name="van Deynze A."/>
            <person name="Ashrafi H."/>
            <person name="Hill T."/>
            <person name="Kim W.T."/>
            <person name="Pai H.S."/>
            <person name="Ahn H.K."/>
            <person name="Yeam I."/>
            <person name="Giovannoni J.J."/>
            <person name="Rose J.K."/>
            <person name="Sorensen I."/>
            <person name="Lee S.J."/>
            <person name="Kim R.W."/>
            <person name="Choi I.Y."/>
            <person name="Choi B.S."/>
            <person name="Lim J.S."/>
            <person name="Lee Y.H."/>
            <person name="Choi D."/>
        </authorList>
    </citation>
    <scope>NUCLEOTIDE SEQUENCE [LARGE SCALE GENOMIC DNA]</scope>
    <source>
        <strain evidence="3">cv. CM334</strain>
    </source>
</reference>
<gene>
    <name evidence="2" type="ORF">T459_30514</name>
</gene>
<feature type="region of interest" description="Disordered" evidence="1">
    <location>
        <begin position="48"/>
        <end position="96"/>
    </location>
</feature>
<feature type="compositionally biased region" description="Basic and acidic residues" evidence="1">
    <location>
        <begin position="80"/>
        <end position="90"/>
    </location>
</feature>